<protein>
    <submittedName>
        <fullName evidence="2">Peptidase S26</fullName>
    </submittedName>
</protein>
<dbReference type="Pfam" id="PF10502">
    <property type="entry name" value="Peptidase_S26"/>
    <property type="match status" value="1"/>
</dbReference>
<dbReference type="Proteomes" id="UP000035287">
    <property type="component" value="Chromosome"/>
</dbReference>
<proteinExistence type="predicted"/>
<dbReference type="AlphaFoldDB" id="A0A0G3XIE0"/>
<accession>A0A0G3XIE0</accession>
<organism evidence="2 3">
    <name type="scientific">Croceicoccus naphthovorans</name>
    <dbReference type="NCBI Taxonomy" id="1348774"/>
    <lineage>
        <taxon>Bacteria</taxon>
        <taxon>Pseudomonadati</taxon>
        <taxon>Pseudomonadota</taxon>
        <taxon>Alphaproteobacteria</taxon>
        <taxon>Sphingomonadales</taxon>
        <taxon>Erythrobacteraceae</taxon>
        <taxon>Croceicoccus</taxon>
    </lineage>
</organism>
<dbReference type="RefSeq" id="WP_047822804.1">
    <property type="nucleotide sequence ID" value="NZ_CP011770.1"/>
</dbReference>
<evidence type="ECO:0000259" key="1">
    <source>
        <dbReference type="Pfam" id="PF10502"/>
    </source>
</evidence>
<dbReference type="Gene3D" id="2.10.109.10">
    <property type="entry name" value="Umud Fragment, subunit A"/>
    <property type="match status" value="1"/>
</dbReference>
<feature type="domain" description="Peptidase S26" evidence="1">
    <location>
        <begin position="8"/>
        <end position="164"/>
    </location>
</feature>
<dbReference type="PATRIC" id="fig|1348774.3.peg.3647"/>
<name>A0A0G3XIE0_9SPHN</name>
<gene>
    <name evidence="2" type="ORF">AB433_17345</name>
</gene>
<dbReference type="KEGG" id="cna:AB433_17345"/>
<dbReference type="OrthoDB" id="5360818at2"/>
<dbReference type="InterPro" id="IPR019533">
    <property type="entry name" value="Peptidase_S26"/>
</dbReference>
<keyword evidence="3" id="KW-1185">Reference proteome</keyword>
<sequence>MRRRTAFLAGMVAAATLASIAIPLSRLLVWNVTASVPVGLYSIGGKTGLQRGDRVAIDPAFRLQKYLASRGYLPAGVPLIKEVAALGGDTVCRRDLLIEINGTPAGSARRRDSLGRELPVWKGCRTIAADELFVMNRRAPGSFDGRYFGPVARADVIGRARPVWTNEAGDGDYVLLASPADFPIPNVNDGDAQ</sequence>
<dbReference type="InterPro" id="IPR036286">
    <property type="entry name" value="LexA/Signal_pep-like_sf"/>
</dbReference>
<dbReference type="GO" id="GO:0006465">
    <property type="term" value="P:signal peptide processing"/>
    <property type="evidence" value="ECO:0007669"/>
    <property type="project" value="InterPro"/>
</dbReference>
<dbReference type="STRING" id="1348774.AB433_17345"/>
<evidence type="ECO:0000313" key="3">
    <source>
        <dbReference type="Proteomes" id="UP000035287"/>
    </source>
</evidence>
<reference evidence="2 3" key="1">
    <citation type="submission" date="2015-06" db="EMBL/GenBank/DDBJ databases">
        <authorList>
            <person name="Zeng Y."/>
            <person name="Huang Y."/>
        </authorList>
    </citation>
    <scope>NUCLEOTIDE SEQUENCE [LARGE SCALE GENOMIC DNA]</scope>
    <source>
        <strain evidence="2 3">PQ-2</strain>
    </source>
</reference>
<dbReference type="GO" id="GO:0004252">
    <property type="term" value="F:serine-type endopeptidase activity"/>
    <property type="evidence" value="ECO:0007669"/>
    <property type="project" value="InterPro"/>
</dbReference>
<dbReference type="SUPFAM" id="SSF51306">
    <property type="entry name" value="LexA/Signal peptidase"/>
    <property type="match status" value="1"/>
</dbReference>
<dbReference type="EMBL" id="CP011770">
    <property type="protein sequence ID" value="AKM11345.1"/>
    <property type="molecule type" value="Genomic_DNA"/>
</dbReference>
<evidence type="ECO:0000313" key="2">
    <source>
        <dbReference type="EMBL" id="AKM11345.1"/>
    </source>
</evidence>